<name>A0A0A1W523_9SPHN</name>
<dbReference type="eggNOG" id="COG5525">
    <property type="taxonomic scope" value="Bacteria"/>
</dbReference>
<protein>
    <submittedName>
        <fullName evidence="1">Putative peptidase</fullName>
    </submittedName>
</protein>
<evidence type="ECO:0000313" key="1">
    <source>
        <dbReference type="EMBL" id="GAM00009.1"/>
    </source>
</evidence>
<proteinExistence type="predicted"/>
<dbReference type="Pfam" id="PF25209">
    <property type="entry name" value="Phage_capsid_4"/>
    <property type="match status" value="1"/>
</dbReference>
<organism evidence="1 2">
    <name type="scientific">Sphingomonas parapaucimobilis NBRC 15100</name>
    <dbReference type="NCBI Taxonomy" id="1219049"/>
    <lineage>
        <taxon>Bacteria</taxon>
        <taxon>Pseudomonadati</taxon>
        <taxon>Pseudomonadota</taxon>
        <taxon>Alphaproteobacteria</taxon>
        <taxon>Sphingomonadales</taxon>
        <taxon>Sphingomonadaceae</taxon>
        <taxon>Sphingomonas</taxon>
    </lineage>
</organism>
<dbReference type="NCBIfam" id="NF045541">
    <property type="entry name" value="scaf_prot_MCP2"/>
    <property type="match status" value="1"/>
</dbReference>
<dbReference type="Proteomes" id="UP000032305">
    <property type="component" value="Unassembled WGS sequence"/>
</dbReference>
<comment type="caution">
    <text evidence="1">The sequence shown here is derived from an EMBL/GenBank/DDBJ whole genome shotgun (WGS) entry which is preliminary data.</text>
</comment>
<gene>
    <name evidence="1" type="ORF">SP5_018_00390</name>
</gene>
<dbReference type="AlphaFoldDB" id="A0A0A1W523"/>
<reference evidence="1 2" key="1">
    <citation type="submission" date="2014-11" db="EMBL/GenBank/DDBJ databases">
        <title>Whole genome shotgun sequence of Sphingomonas parapaucimobilis NBRC 15100.</title>
        <authorList>
            <person name="Katano-Makiyama Y."/>
            <person name="Hosoyama A."/>
            <person name="Hashimoto M."/>
            <person name="Hosoyama Y."/>
            <person name="Noguchi M."/>
            <person name="Numata M."/>
            <person name="Tsuchikane K."/>
            <person name="Hirakata S."/>
            <person name="Uohara A."/>
            <person name="Shimodaira J."/>
            <person name="Ohji S."/>
            <person name="Ichikawa N."/>
            <person name="Kimura A."/>
            <person name="Yamazoe A."/>
            <person name="Fujita N."/>
        </authorList>
    </citation>
    <scope>NUCLEOTIDE SEQUENCE [LARGE SCALE GENOMIC DNA]</scope>
    <source>
        <strain evidence="1 2">NBRC 15100</strain>
    </source>
</reference>
<evidence type="ECO:0000313" key="2">
    <source>
        <dbReference type="Proteomes" id="UP000032305"/>
    </source>
</evidence>
<accession>A0A0A1W523</accession>
<dbReference type="OrthoDB" id="9806592at2"/>
<dbReference type="RefSeq" id="WP_052811387.1">
    <property type="nucleotide sequence ID" value="NZ_BBPI01000018.1"/>
</dbReference>
<sequence length="610" mass="65676">MPKTTNQRIGRKPPEWERHEKDDVTIGENAIHGHLPVMLARAATVAGQFDSDAMTITAVIATATPVPRRDAKGIYGEVLAPAGFRSEEEVPLLDGHAQGSIRNVIGIAKNIRLEGDQVLADLRFSTADDVQPIVQRVKDGTASRFSVGYRILNFTDSLSGMSRTRTATEWVLTEVSLVPLGADPNARRRAANMPEHEELTIAPEAEQQQIRSLAELAGLTRGWAEDQIDSGATLETARAAALAHMQGRSQQTRIRTVAANDDPAALVRRQTDALAFRASGGELPEDARQYAEMSFRDLAVASLERAGVSVRGLSTDEIFQRAASMTTSDFPLIVSNVANKIALERFNAAASGLMPLVRKRTLPNFKASTSIRAGELGELKPLAEDGEIQHTGRTENGETLSLGTYAAGLNVSRKLLIDDDANLLGDMTAALADAAAATVSNKLAGLLIDEHKLSDNKAVFHASRGNLAGAGGDLSVATLDFARKSMRVVKGLDGKTIVGAAPKYLVVGPEMETAAELVLAAIYAADIASGNPFAQKLTLLVEPRISDKRWFVFAEPSRLPVLQMAYLSSAQGVQIQRTENFDTLGIRYRAFLDFGCGWSDWRGAYKNPGV</sequence>
<keyword evidence="2" id="KW-1185">Reference proteome</keyword>
<dbReference type="EMBL" id="BBPI01000018">
    <property type="protein sequence ID" value="GAM00009.1"/>
    <property type="molecule type" value="Genomic_DNA"/>
</dbReference>